<evidence type="ECO:0000256" key="12">
    <source>
        <dbReference type="RuleBase" id="RU003357"/>
    </source>
</evidence>
<dbReference type="SUPFAM" id="SSF56935">
    <property type="entry name" value="Porins"/>
    <property type="match status" value="1"/>
</dbReference>
<reference evidence="16 17" key="1">
    <citation type="submission" date="2016-11" db="EMBL/GenBank/DDBJ databases">
        <authorList>
            <person name="Jaros S."/>
            <person name="Januszkiewicz K."/>
            <person name="Wedrychowicz H."/>
        </authorList>
    </citation>
    <scope>NUCLEOTIDE SEQUENCE [LARGE SCALE GENOMIC DNA]</scope>
    <source>
        <strain evidence="16 17">LMG 20594</strain>
    </source>
</reference>
<feature type="domain" description="TonB-dependent receptor plug" evidence="15">
    <location>
        <begin position="92"/>
        <end position="203"/>
    </location>
</feature>
<evidence type="ECO:0000256" key="7">
    <source>
        <dbReference type="ARBA" id="ARBA00023077"/>
    </source>
</evidence>
<dbReference type="AlphaFoldDB" id="A0A1M6Y543"/>
<comment type="similarity">
    <text evidence="2 11 12">Belongs to the TonB-dependent receptor family.</text>
</comment>
<dbReference type="Pfam" id="PF07715">
    <property type="entry name" value="Plug"/>
    <property type="match status" value="1"/>
</dbReference>
<dbReference type="RefSeq" id="WP_083083770.1">
    <property type="nucleotide sequence ID" value="NZ_CADFGY010000033.1"/>
</dbReference>
<dbReference type="Pfam" id="PF00593">
    <property type="entry name" value="TonB_dep_Rec_b-barrel"/>
    <property type="match status" value="1"/>
</dbReference>
<evidence type="ECO:0000256" key="4">
    <source>
        <dbReference type="ARBA" id="ARBA00022452"/>
    </source>
</evidence>
<evidence type="ECO:0000259" key="15">
    <source>
        <dbReference type="Pfam" id="PF07715"/>
    </source>
</evidence>
<dbReference type="InterPro" id="IPR000531">
    <property type="entry name" value="Beta-barrel_TonB"/>
</dbReference>
<dbReference type="CDD" id="cd01347">
    <property type="entry name" value="ligand_gated_channel"/>
    <property type="match status" value="1"/>
</dbReference>
<proteinExistence type="inferred from homology"/>
<dbReference type="GO" id="GO:0044718">
    <property type="term" value="P:siderophore transmembrane transport"/>
    <property type="evidence" value="ECO:0007669"/>
    <property type="project" value="TreeGrafter"/>
</dbReference>
<evidence type="ECO:0000256" key="1">
    <source>
        <dbReference type="ARBA" id="ARBA00004571"/>
    </source>
</evidence>
<feature type="domain" description="TonB-dependent receptor-like beta-barrel" evidence="14">
    <location>
        <begin position="260"/>
        <end position="667"/>
    </location>
</feature>
<evidence type="ECO:0000256" key="8">
    <source>
        <dbReference type="ARBA" id="ARBA00023136"/>
    </source>
</evidence>
<protein>
    <submittedName>
        <fullName evidence="16">Iron complex outermembrane recepter protein</fullName>
    </submittedName>
</protein>
<dbReference type="PANTHER" id="PTHR30069:SF29">
    <property type="entry name" value="HEMOGLOBIN AND HEMOGLOBIN-HAPTOGLOBIN-BINDING PROTEIN 1-RELATED"/>
    <property type="match status" value="1"/>
</dbReference>
<keyword evidence="9" id="KW-0675">Receptor</keyword>
<evidence type="ECO:0000256" key="9">
    <source>
        <dbReference type="ARBA" id="ARBA00023170"/>
    </source>
</evidence>
<keyword evidence="5 11" id="KW-0812">Transmembrane</keyword>
<dbReference type="GO" id="GO:0009279">
    <property type="term" value="C:cell outer membrane"/>
    <property type="evidence" value="ECO:0007669"/>
    <property type="project" value="UniProtKB-SubCell"/>
</dbReference>
<evidence type="ECO:0000256" key="11">
    <source>
        <dbReference type="PROSITE-ProRule" id="PRU01360"/>
    </source>
</evidence>
<feature type="chain" id="PRO_5009922709" evidence="13">
    <location>
        <begin position="31"/>
        <end position="701"/>
    </location>
</feature>
<feature type="signal peptide" evidence="13">
    <location>
        <begin position="1"/>
        <end position="30"/>
    </location>
</feature>
<organism evidence="16 17">
    <name type="scientific">Paraburkholderia terricola</name>
    <dbReference type="NCBI Taxonomy" id="169427"/>
    <lineage>
        <taxon>Bacteria</taxon>
        <taxon>Pseudomonadati</taxon>
        <taxon>Pseudomonadota</taxon>
        <taxon>Betaproteobacteria</taxon>
        <taxon>Burkholderiales</taxon>
        <taxon>Burkholderiaceae</taxon>
        <taxon>Paraburkholderia</taxon>
    </lineage>
</organism>
<dbReference type="Gene3D" id="2.170.130.10">
    <property type="entry name" value="TonB-dependent receptor, plug domain"/>
    <property type="match status" value="1"/>
</dbReference>
<keyword evidence="3 11" id="KW-0813">Transport</keyword>
<keyword evidence="6 13" id="KW-0732">Signal</keyword>
<dbReference type="InterPro" id="IPR036942">
    <property type="entry name" value="Beta-barrel_TonB_sf"/>
</dbReference>
<dbReference type="EMBL" id="FRAB01000064">
    <property type="protein sequence ID" value="SHL13376.1"/>
    <property type="molecule type" value="Genomic_DNA"/>
</dbReference>
<evidence type="ECO:0000256" key="6">
    <source>
        <dbReference type="ARBA" id="ARBA00022729"/>
    </source>
</evidence>
<evidence type="ECO:0000313" key="16">
    <source>
        <dbReference type="EMBL" id="SHL13376.1"/>
    </source>
</evidence>
<gene>
    <name evidence="16" type="ORF">SAMN05192548_10648</name>
</gene>
<dbReference type="OrthoDB" id="183532at2"/>
<evidence type="ECO:0000256" key="13">
    <source>
        <dbReference type="SAM" id="SignalP"/>
    </source>
</evidence>
<dbReference type="InterPro" id="IPR012910">
    <property type="entry name" value="Plug_dom"/>
</dbReference>
<keyword evidence="8 11" id="KW-0472">Membrane</keyword>
<dbReference type="GO" id="GO:0015344">
    <property type="term" value="F:siderophore uptake transmembrane transporter activity"/>
    <property type="evidence" value="ECO:0007669"/>
    <property type="project" value="TreeGrafter"/>
</dbReference>
<dbReference type="PROSITE" id="PS52016">
    <property type="entry name" value="TONB_DEPENDENT_REC_3"/>
    <property type="match status" value="1"/>
</dbReference>
<dbReference type="Gene3D" id="2.40.170.20">
    <property type="entry name" value="TonB-dependent receptor, beta-barrel domain"/>
    <property type="match status" value="1"/>
</dbReference>
<sequence length="701" mass="75844">MTRAHSRLLAVHFAAAVIFVSLSVQTDAAAAVDPLDARNARNARHVPAGDLPASEAADIAPDADADTLATLPLEKLMSVQVVTSASKFTQSVSDAPSAVVVLSAADIRDFGWRTLSDALASLPGLYVSYDRNYAYVGARGFLRPGDYDSRFLLLIDGVRTNDSVYGQAVIGTEALVDMDLVERIEYVPGPGSAVYGSNALFGVINVITKKGSAIDGAQTAVAVGSFGEKRARATYGWHGQNGADLVLSASSYVRNGQDLYFPDFDTPDQNHGIARNLDYDRAQRLFAKAAYGDFSFSAAYVNRTKGVPTGSFGAVFNAPNSTNDSQGFINGTFSRQLTAGLAVSAQAYWGRADYRGLGTYPYDTGTAVASVDGDHALWYGADTHATITSLPRQKIVVGADFRRDAHRDQYNYIVEPYSSQLNDKRSSNQTGAYIEDEIRLPANFTLSAGLRYDWDSVTAGNLNPRLALIYKITARDTAKLIYGTAYRAPNAYELYYNVPGEGGQEANPKLKPEHISTREIVLEHLFESSGRVTLSLFQYAVRDLISQTVDPANGLLVFQNIDRADVKGAELAVERDFFGGVRVRASYSWQLARDGQSAVLANSPRHLAKMNLLVPLFHHAARLGTEVQCTSSRSTGASTTGGFCIANLTLGSSRLISHAEVSLSVYNAFNKRYADPAGPAFVQQTIEQQSRTVYAKMVYGF</sequence>
<keyword evidence="7 12" id="KW-0798">TonB box</keyword>
<evidence type="ECO:0000313" key="17">
    <source>
        <dbReference type="Proteomes" id="UP000184395"/>
    </source>
</evidence>
<evidence type="ECO:0000259" key="14">
    <source>
        <dbReference type="Pfam" id="PF00593"/>
    </source>
</evidence>
<dbReference type="PANTHER" id="PTHR30069">
    <property type="entry name" value="TONB-DEPENDENT OUTER MEMBRANE RECEPTOR"/>
    <property type="match status" value="1"/>
</dbReference>
<dbReference type="STRING" id="169427.SAMN05192548_10648"/>
<accession>A0A1M6Y543</accession>
<name>A0A1M6Y543_9BURK</name>
<evidence type="ECO:0000256" key="5">
    <source>
        <dbReference type="ARBA" id="ARBA00022692"/>
    </source>
</evidence>
<evidence type="ECO:0000256" key="3">
    <source>
        <dbReference type="ARBA" id="ARBA00022448"/>
    </source>
</evidence>
<dbReference type="InterPro" id="IPR039426">
    <property type="entry name" value="TonB-dep_rcpt-like"/>
</dbReference>
<dbReference type="Proteomes" id="UP000184395">
    <property type="component" value="Unassembled WGS sequence"/>
</dbReference>
<evidence type="ECO:0000256" key="2">
    <source>
        <dbReference type="ARBA" id="ARBA00009810"/>
    </source>
</evidence>
<keyword evidence="10 11" id="KW-0998">Cell outer membrane</keyword>
<dbReference type="InterPro" id="IPR037066">
    <property type="entry name" value="Plug_dom_sf"/>
</dbReference>
<keyword evidence="4 11" id="KW-1134">Transmembrane beta strand</keyword>
<comment type="subcellular location">
    <subcellularLocation>
        <location evidence="1 11">Cell outer membrane</location>
        <topology evidence="1 11">Multi-pass membrane protein</topology>
    </subcellularLocation>
</comment>
<evidence type="ECO:0000256" key="10">
    <source>
        <dbReference type="ARBA" id="ARBA00023237"/>
    </source>
</evidence>